<dbReference type="RefSeq" id="WP_274640291.1">
    <property type="nucleotide sequence ID" value="NZ_JAIWJY010000006.1"/>
</dbReference>
<dbReference type="Proteomes" id="UP001149303">
    <property type="component" value="Unassembled WGS sequence"/>
</dbReference>
<dbReference type="InterPro" id="IPR036514">
    <property type="entry name" value="SGNH_hydro_sf"/>
</dbReference>
<proteinExistence type="predicted"/>
<keyword evidence="2" id="KW-0378">Hydrolase</keyword>
<feature type="chain" id="PRO_5040753395" evidence="1">
    <location>
        <begin position="18"/>
        <end position="225"/>
    </location>
</feature>
<evidence type="ECO:0000313" key="3">
    <source>
        <dbReference type="Proteomes" id="UP001149303"/>
    </source>
</evidence>
<gene>
    <name evidence="2" type="ORF">LCI24_10210</name>
</gene>
<accession>A0A9X4ES08</accession>
<dbReference type="EMBL" id="JAIWJY010000006">
    <property type="protein sequence ID" value="MDE1207165.1"/>
    <property type="molecule type" value="Genomic_DNA"/>
</dbReference>
<sequence length="225" mass="26009">MKKLLYILLFFQLSVQAQQILFVGNSLTYTNNIPKMLEYIGKQQGITIKTKSLCFPNYAIIDHINDGKLQKLLAKKQFDYLIIQQGPSSQAEGRRMLIQDGATLQALCEKYNTKLGYFMVWPSVRYYHTFDKVIENHKSAAKQNNALLFPVGNIWKEYNSYKGKESLYSLDNFHPSTAGSFVAALTVFHQLYPTKNLQQLPFKKNKKWVADEDSFNLLIQLVQKH</sequence>
<dbReference type="SUPFAM" id="SSF52266">
    <property type="entry name" value="SGNH hydrolase"/>
    <property type="match status" value="1"/>
</dbReference>
<dbReference type="GO" id="GO:0016788">
    <property type="term" value="F:hydrolase activity, acting on ester bonds"/>
    <property type="evidence" value="ECO:0007669"/>
    <property type="project" value="UniProtKB-ARBA"/>
</dbReference>
<evidence type="ECO:0000313" key="2">
    <source>
        <dbReference type="EMBL" id="MDE1207165.1"/>
    </source>
</evidence>
<dbReference type="AlphaFoldDB" id="A0A9X4ES08"/>
<keyword evidence="1" id="KW-0732">Signal</keyword>
<comment type="caution">
    <text evidence="2">The sequence shown here is derived from an EMBL/GenBank/DDBJ whole genome shotgun (WGS) entry which is preliminary data.</text>
</comment>
<evidence type="ECO:0000256" key="1">
    <source>
        <dbReference type="SAM" id="SignalP"/>
    </source>
</evidence>
<name>A0A9X4ES08_9FLAO</name>
<protein>
    <submittedName>
        <fullName evidence="2">SGNH/GDSL hydrolase family protein</fullName>
    </submittedName>
</protein>
<organism evidence="2 3">
    <name type="scientific">Tenacibaculum larymnensis</name>
    <dbReference type="NCBI Taxonomy" id="2878201"/>
    <lineage>
        <taxon>Bacteria</taxon>
        <taxon>Pseudomonadati</taxon>
        <taxon>Bacteroidota</taxon>
        <taxon>Flavobacteriia</taxon>
        <taxon>Flavobacteriales</taxon>
        <taxon>Flavobacteriaceae</taxon>
        <taxon>Tenacibaculum</taxon>
    </lineage>
</organism>
<keyword evidence="3" id="KW-1185">Reference proteome</keyword>
<reference evidence="2" key="1">
    <citation type="submission" date="2021-09" db="EMBL/GenBank/DDBJ databases">
        <authorList>
            <person name="Smyrli M."/>
        </authorList>
    </citation>
    <scope>NUCLEOTIDE SEQUENCE</scope>
    <source>
        <strain evidence="2">LAR25</strain>
    </source>
</reference>
<dbReference type="Gene3D" id="3.40.50.1110">
    <property type="entry name" value="SGNH hydrolase"/>
    <property type="match status" value="1"/>
</dbReference>
<feature type="signal peptide" evidence="1">
    <location>
        <begin position="1"/>
        <end position="17"/>
    </location>
</feature>